<evidence type="ECO:0000313" key="3">
    <source>
        <dbReference type="Proteomes" id="UP000014115"/>
    </source>
</evidence>
<evidence type="ECO:0000313" key="2">
    <source>
        <dbReference type="EMBL" id="EKE79940.1"/>
    </source>
</evidence>
<dbReference type="AlphaFoldDB" id="K2KR12"/>
<dbReference type="eggNOG" id="ENOG5033563">
    <property type="taxonomic scope" value="Bacteria"/>
</dbReference>
<keyword evidence="3" id="KW-1185">Reference proteome</keyword>
<evidence type="ECO:0008006" key="4">
    <source>
        <dbReference type="Google" id="ProtNLM"/>
    </source>
</evidence>
<accession>K2KR12</accession>
<name>K2KR12_9GAMM</name>
<gene>
    <name evidence="2" type="ORF">A10D4_12188</name>
</gene>
<sequence>MAKAPQTKETEQRAHARVDKAAEKAHAAVDKAADAAGRSSDKLHDVADGLKEQAQHFAEQAGQRSRDVSNAVCTYTRENPLKTIGLAFLAGAVVTSLCRRK</sequence>
<dbReference type="OrthoDB" id="6106831at2"/>
<dbReference type="PATRIC" id="fig|740709.3.peg.2462"/>
<feature type="region of interest" description="Disordered" evidence="1">
    <location>
        <begin position="1"/>
        <end position="44"/>
    </location>
</feature>
<dbReference type="RefSeq" id="WP_008489838.1">
    <property type="nucleotide sequence ID" value="NZ_AMRG01000019.1"/>
</dbReference>
<evidence type="ECO:0000256" key="1">
    <source>
        <dbReference type="SAM" id="MobiDB-lite"/>
    </source>
</evidence>
<protein>
    <recommendedName>
        <fullName evidence="4">DUF883 domain-containing protein</fullName>
    </recommendedName>
</protein>
<organism evidence="2 3">
    <name type="scientific">Idiomarina xiamenensis 10-D-4</name>
    <dbReference type="NCBI Taxonomy" id="740709"/>
    <lineage>
        <taxon>Bacteria</taxon>
        <taxon>Pseudomonadati</taxon>
        <taxon>Pseudomonadota</taxon>
        <taxon>Gammaproteobacteria</taxon>
        <taxon>Alteromonadales</taxon>
        <taxon>Idiomarinaceae</taxon>
        <taxon>Idiomarina</taxon>
    </lineage>
</organism>
<comment type="caution">
    <text evidence="2">The sequence shown here is derived from an EMBL/GenBank/DDBJ whole genome shotgun (WGS) entry which is preliminary data.</text>
</comment>
<proteinExistence type="predicted"/>
<dbReference type="EMBL" id="AMRG01000019">
    <property type="protein sequence ID" value="EKE79940.1"/>
    <property type="molecule type" value="Genomic_DNA"/>
</dbReference>
<reference evidence="2 3" key="1">
    <citation type="journal article" date="2012" name="J. Bacteriol.">
        <title>Genome Sequence of Idiomarina xiamenensis Type Strain 10-D-4.</title>
        <authorList>
            <person name="Lai Q."/>
            <person name="Wang L."/>
            <person name="Wang W."/>
            <person name="Shao Z."/>
        </authorList>
    </citation>
    <scope>NUCLEOTIDE SEQUENCE [LARGE SCALE GENOMIC DNA]</scope>
    <source>
        <strain evidence="2 3">10-D-4</strain>
    </source>
</reference>
<dbReference type="Proteomes" id="UP000014115">
    <property type="component" value="Unassembled WGS sequence"/>
</dbReference>
<dbReference type="STRING" id="740709.A10D4_12188"/>